<proteinExistence type="predicted"/>
<name>A0A396CLB1_BACUN</name>
<sequence length="273" mass="31803">MNQQPKYRFYPSLLDKFEQYLRADEQVESFWNVDNETGEYKKSPEVIEAELKQSLLDAINRVPFESEAADKGTAFNAVIDCYIHKKKHIPSEREPYTIIGDGETNTIQVYFPATDIAPERNFLFDRSWCIEQSKYFSGALSQVFVSAVIPTRYGDVELYGYIDELVRDTVYDIKTTSKYDFGKYEHGWQRHVYPYCLIASGQMESVKAFEYTAYQMKGGTSRTPLISGTQYPEYYTYNHEQTIKLLTAHCEHFIEFLEANRDIIADKKIFGLE</sequence>
<organism evidence="1 3">
    <name type="scientific">Bacteroides uniformis</name>
    <dbReference type="NCBI Taxonomy" id="820"/>
    <lineage>
        <taxon>Bacteria</taxon>
        <taxon>Pseudomonadati</taxon>
        <taxon>Bacteroidota</taxon>
        <taxon>Bacteroidia</taxon>
        <taxon>Bacteroidales</taxon>
        <taxon>Bacteroidaceae</taxon>
        <taxon>Bacteroides</taxon>
    </lineage>
</organism>
<comment type="caution">
    <text evidence="1">The sequence shown here is derived from an EMBL/GenBank/DDBJ whole genome shotgun (WGS) entry which is preliminary data.</text>
</comment>
<evidence type="ECO:0000313" key="4">
    <source>
        <dbReference type="Proteomes" id="UP000285283"/>
    </source>
</evidence>
<accession>A0A396CLB1</accession>
<dbReference type="AlphaFoldDB" id="A0A396CLB1"/>
<dbReference type="EMBL" id="QRVP01000023">
    <property type="protein sequence ID" value="RGS51268.1"/>
    <property type="molecule type" value="Genomic_DNA"/>
</dbReference>
<keyword evidence="1" id="KW-0540">Nuclease</keyword>
<dbReference type="GO" id="GO:0004519">
    <property type="term" value="F:endonuclease activity"/>
    <property type="evidence" value="ECO:0007669"/>
    <property type="project" value="UniProtKB-KW"/>
</dbReference>
<dbReference type="Proteomes" id="UP000260759">
    <property type="component" value="Unassembled WGS sequence"/>
</dbReference>
<keyword evidence="1" id="KW-0378">Hydrolase</keyword>
<evidence type="ECO:0000313" key="2">
    <source>
        <dbReference type="EMBL" id="RGS51268.1"/>
    </source>
</evidence>
<protein>
    <submittedName>
        <fullName evidence="1">HNH endonuclease</fullName>
    </submittedName>
</protein>
<evidence type="ECO:0000313" key="3">
    <source>
        <dbReference type="Proteomes" id="UP000260759"/>
    </source>
</evidence>
<dbReference type="Proteomes" id="UP000285283">
    <property type="component" value="Unassembled WGS sequence"/>
</dbReference>
<gene>
    <name evidence="2" type="ORF">DWX87_17890</name>
    <name evidence="1" type="ORF">DXB37_12150</name>
</gene>
<evidence type="ECO:0000313" key="1">
    <source>
        <dbReference type="EMBL" id="RGN93613.1"/>
    </source>
</evidence>
<keyword evidence="1" id="KW-0255">Endonuclease</keyword>
<dbReference type="EMBL" id="QSVA01000009">
    <property type="protein sequence ID" value="RGN93613.1"/>
    <property type="molecule type" value="Genomic_DNA"/>
</dbReference>
<reference evidence="3 4" key="1">
    <citation type="submission" date="2018-08" db="EMBL/GenBank/DDBJ databases">
        <title>A genome reference for cultivated species of the human gut microbiota.</title>
        <authorList>
            <person name="Zou Y."/>
            <person name="Xue W."/>
            <person name="Luo G."/>
        </authorList>
    </citation>
    <scope>NUCLEOTIDE SEQUENCE [LARGE SCALE GENOMIC DNA]</scope>
    <source>
        <strain evidence="2 4">AF21-53</strain>
        <strain evidence="1 3">OM03-4</strain>
    </source>
</reference>
<dbReference type="RefSeq" id="WP_117589297.1">
    <property type="nucleotide sequence ID" value="NZ_JBCHGC010000023.1"/>
</dbReference>